<dbReference type="Pfam" id="PF13481">
    <property type="entry name" value="AAA_25"/>
    <property type="match status" value="1"/>
</dbReference>
<evidence type="ECO:0000313" key="2">
    <source>
        <dbReference type="EMBL" id="ORB34295.1"/>
    </source>
</evidence>
<gene>
    <name evidence="2" type="ORF">BST39_24405</name>
</gene>
<dbReference type="AlphaFoldDB" id="A0A1X0I413"/>
<name>A0A1X0I413_9MYCO</name>
<dbReference type="OrthoDB" id="9773982at2"/>
<organism evidence="2 3">
    <name type="scientific">Mycobacterium paraseoulense</name>
    <dbReference type="NCBI Taxonomy" id="590652"/>
    <lineage>
        <taxon>Bacteria</taxon>
        <taxon>Bacillati</taxon>
        <taxon>Actinomycetota</taxon>
        <taxon>Actinomycetes</taxon>
        <taxon>Mycobacteriales</taxon>
        <taxon>Mycobacteriaceae</taxon>
        <taxon>Mycobacterium</taxon>
    </lineage>
</organism>
<evidence type="ECO:0000256" key="1">
    <source>
        <dbReference type="SAM" id="Coils"/>
    </source>
</evidence>
<dbReference type="Proteomes" id="UP000192513">
    <property type="component" value="Unassembled WGS sequence"/>
</dbReference>
<protein>
    <submittedName>
        <fullName evidence="2">Uncharacterized protein</fullName>
    </submittedName>
</protein>
<accession>A0A1X0I413</accession>
<dbReference type="EMBL" id="MVIE01000046">
    <property type="protein sequence ID" value="ORB34295.1"/>
    <property type="molecule type" value="Genomic_DNA"/>
</dbReference>
<proteinExistence type="predicted"/>
<dbReference type="Gene3D" id="3.40.50.300">
    <property type="entry name" value="P-loop containing nucleotide triphosphate hydrolases"/>
    <property type="match status" value="1"/>
</dbReference>
<evidence type="ECO:0000313" key="3">
    <source>
        <dbReference type="Proteomes" id="UP000192513"/>
    </source>
</evidence>
<keyword evidence="3" id="KW-1185">Reference proteome</keyword>
<reference evidence="2 3" key="1">
    <citation type="submission" date="2017-02" db="EMBL/GenBank/DDBJ databases">
        <title>The new phylogeny of genus Mycobacterium.</title>
        <authorList>
            <person name="Tortoli E."/>
            <person name="Trovato A."/>
            <person name="Cirillo D.M."/>
        </authorList>
    </citation>
    <scope>NUCLEOTIDE SEQUENCE [LARGE SCALE GENOMIC DNA]</scope>
    <source>
        <strain evidence="2 3">DSM 45000</strain>
    </source>
</reference>
<dbReference type="RefSeq" id="WP_083175062.1">
    <property type="nucleotide sequence ID" value="NZ_AP022619.1"/>
</dbReference>
<dbReference type="STRING" id="590652.BST39_24405"/>
<sequence length="447" mass="49226">MLAPNPQARNGIALTQVEPNVWAINGNGDSDDYAWLDCPDGELTESNGDLDKLVARRLLERQANQVVKNVEAQKLLATAEDKLFDGLTFLESRQVGEPIWGKGTVVPWPKEQGFMLFGSDGTGKSTLMQQIALARSGLLDSDVLGFPVTPDDRVTIYLAMDRPAQIQESVLRMVDTSDPAARELLKLRLRFWRGSVPFQCDDDPRLFAQWCLDLGGDDVGLVVVDSVKDMVSNPNDNDAGAAFNEAMQHIIEQGVEFGCCHHNRKATQQNAKPRQLADVFGSRFLTAGMGSVCNIWASDISDSLRELTQLKAPYGNPFRPIEYRDDSLSGTSKSAPNWRDVTVGALVNAGLGGQTDAELVWAAFKTQPKDAAYEANRQKINRQLNKWIKEGSPYERIEGRRGGNPCKIWRIVPSGEDVAKDAAKRKKQEAVQELASIEAKIVALDGD</sequence>
<comment type="caution">
    <text evidence="2">The sequence shown here is derived from an EMBL/GenBank/DDBJ whole genome shotgun (WGS) entry which is preliminary data.</text>
</comment>
<keyword evidence="1" id="KW-0175">Coiled coil</keyword>
<dbReference type="SUPFAM" id="SSF52540">
    <property type="entry name" value="P-loop containing nucleoside triphosphate hydrolases"/>
    <property type="match status" value="1"/>
</dbReference>
<feature type="coiled-coil region" evidence="1">
    <location>
        <begin position="420"/>
        <end position="447"/>
    </location>
</feature>
<dbReference type="InterPro" id="IPR027417">
    <property type="entry name" value="P-loop_NTPase"/>
</dbReference>